<keyword evidence="2" id="KW-1185">Reference proteome</keyword>
<evidence type="ECO:0000313" key="1">
    <source>
        <dbReference type="EMBL" id="MBU5590590.1"/>
    </source>
</evidence>
<evidence type="ECO:0000313" key="2">
    <source>
        <dbReference type="Proteomes" id="UP000736583"/>
    </source>
</evidence>
<protein>
    <submittedName>
        <fullName evidence="1">Uncharacterized protein</fullName>
    </submittedName>
</protein>
<comment type="caution">
    <text evidence="1">The sequence shown here is derived from an EMBL/GenBank/DDBJ whole genome shotgun (WGS) entry which is preliminary data.</text>
</comment>
<name>A0ABS6EWU0_9CLOT</name>
<reference evidence="1 2" key="1">
    <citation type="submission" date="2021-06" db="EMBL/GenBank/DDBJ databases">
        <authorList>
            <person name="Sun Q."/>
            <person name="Li D."/>
        </authorList>
    </citation>
    <scope>NUCLEOTIDE SEQUENCE [LARGE SCALE GENOMIC DNA]</scope>
    <source>
        <strain evidence="1 2">MSJ-4</strain>
    </source>
</reference>
<accession>A0ABS6EWU0</accession>
<proteinExistence type="predicted"/>
<sequence>MNNLIPNDDHMEFLYLQLIDYLVDDIKQLELETIRLRHELSKRLSDYDGLILRSEIYSGLAGRYEWQEAYARYVSLYCEGTDPLDNESYSKQMEQMAHLGYIDE</sequence>
<dbReference type="EMBL" id="JAHLQL010000001">
    <property type="protein sequence ID" value="MBU5590590.1"/>
    <property type="molecule type" value="Genomic_DNA"/>
</dbReference>
<dbReference type="Proteomes" id="UP000736583">
    <property type="component" value="Unassembled WGS sequence"/>
</dbReference>
<dbReference type="RefSeq" id="WP_216455746.1">
    <property type="nucleotide sequence ID" value="NZ_JAHLQL010000001.1"/>
</dbReference>
<organism evidence="1 2">
    <name type="scientific">Clostridium simiarum</name>
    <dbReference type="NCBI Taxonomy" id="2841506"/>
    <lineage>
        <taxon>Bacteria</taxon>
        <taxon>Bacillati</taxon>
        <taxon>Bacillota</taxon>
        <taxon>Clostridia</taxon>
        <taxon>Eubacteriales</taxon>
        <taxon>Clostridiaceae</taxon>
        <taxon>Clostridium</taxon>
    </lineage>
</organism>
<gene>
    <name evidence="1" type="ORF">KQI89_02325</name>
</gene>